<protein>
    <submittedName>
        <fullName evidence="1">Uncharacterized protein</fullName>
    </submittedName>
</protein>
<name>A0A6C0EB83_9ZZZZ</name>
<evidence type="ECO:0000313" key="1">
    <source>
        <dbReference type="EMBL" id="QHT26437.1"/>
    </source>
</evidence>
<accession>A0A6C0EB83</accession>
<organism evidence="1">
    <name type="scientific">viral metagenome</name>
    <dbReference type="NCBI Taxonomy" id="1070528"/>
    <lineage>
        <taxon>unclassified sequences</taxon>
        <taxon>metagenomes</taxon>
        <taxon>organismal metagenomes</taxon>
    </lineage>
</organism>
<dbReference type="EMBL" id="MN739789">
    <property type="protein sequence ID" value="QHT26437.1"/>
    <property type="molecule type" value="Genomic_DNA"/>
</dbReference>
<sequence>MDPHFAASHYPDYDAVDSIVKQAIDEYIEHRKSQLTIEFNRGASDEDMIPYYVVQCIMHNIYSAKNDWYDINYLVLRCQYGGVNTTEFILQSVTIDITKLVWYITSKYPDLRGYAMHYQAATYV</sequence>
<dbReference type="AlphaFoldDB" id="A0A6C0EB83"/>
<reference evidence="1" key="1">
    <citation type="journal article" date="2020" name="Nature">
        <title>Giant virus diversity and host interactions through global metagenomics.</title>
        <authorList>
            <person name="Schulz F."/>
            <person name="Roux S."/>
            <person name="Paez-Espino D."/>
            <person name="Jungbluth S."/>
            <person name="Walsh D.A."/>
            <person name="Denef V.J."/>
            <person name="McMahon K.D."/>
            <person name="Konstantinidis K.T."/>
            <person name="Eloe-Fadrosh E.A."/>
            <person name="Kyrpides N.C."/>
            <person name="Woyke T."/>
        </authorList>
    </citation>
    <scope>NUCLEOTIDE SEQUENCE</scope>
    <source>
        <strain evidence="1">GVMAG-M-3300023179-27</strain>
    </source>
</reference>
<proteinExistence type="predicted"/>